<dbReference type="Proteomes" id="UP000256964">
    <property type="component" value="Unassembled WGS sequence"/>
</dbReference>
<gene>
    <name evidence="1" type="ORF">OH76DRAFT_498171</name>
</gene>
<evidence type="ECO:0000313" key="2">
    <source>
        <dbReference type="Proteomes" id="UP000256964"/>
    </source>
</evidence>
<organism evidence="1 2">
    <name type="scientific">Lentinus brumalis</name>
    <dbReference type="NCBI Taxonomy" id="2498619"/>
    <lineage>
        <taxon>Eukaryota</taxon>
        <taxon>Fungi</taxon>
        <taxon>Dikarya</taxon>
        <taxon>Basidiomycota</taxon>
        <taxon>Agaricomycotina</taxon>
        <taxon>Agaricomycetes</taxon>
        <taxon>Polyporales</taxon>
        <taxon>Polyporaceae</taxon>
        <taxon>Lentinus</taxon>
    </lineage>
</organism>
<dbReference type="EMBL" id="KZ857402">
    <property type="protein sequence ID" value="RDX49935.1"/>
    <property type="molecule type" value="Genomic_DNA"/>
</dbReference>
<dbReference type="AlphaFoldDB" id="A0A371DBL5"/>
<reference evidence="1 2" key="1">
    <citation type="journal article" date="2018" name="Biotechnol. Biofuels">
        <title>Integrative visual omics of the white-rot fungus Polyporus brumalis exposes the biotechnological potential of its oxidative enzymes for delignifying raw plant biomass.</title>
        <authorList>
            <person name="Miyauchi S."/>
            <person name="Rancon A."/>
            <person name="Drula E."/>
            <person name="Hage H."/>
            <person name="Chaduli D."/>
            <person name="Favel A."/>
            <person name="Grisel S."/>
            <person name="Henrissat B."/>
            <person name="Herpoel-Gimbert I."/>
            <person name="Ruiz-Duenas F.J."/>
            <person name="Chevret D."/>
            <person name="Hainaut M."/>
            <person name="Lin J."/>
            <person name="Wang M."/>
            <person name="Pangilinan J."/>
            <person name="Lipzen A."/>
            <person name="Lesage-Meessen L."/>
            <person name="Navarro D."/>
            <person name="Riley R."/>
            <person name="Grigoriev I.V."/>
            <person name="Zhou S."/>
            <person name="Raouche S."/>
            <person name="Rosso M.N."/>
        </authorList>
    </citation>
    <scope>NUCLEOTIDE SEQUENCE [LARGE SCALE GENOMIC DNA]</scope>
    <source>
        <strain evidence="1 2">BRFM 1820</strain>
    </source>
</reference>
<accession>A0A371DBL5</accession>
<sequence>MYSPTRHDAIAPCSELHKYVSPAPSLLGDAVLRVLDASTSADTSSSTTTISRRVEHRQLPHRFLAWPFIYSFTQRYCRPQRPYFAAHTCTYTAVIRHAQDDAERVSDLAAATDSGGGAGRKELLEGVARGTVCHGRGGQVCTAGAGAQTCKVRTRAAAVGHSARPYSSTAWRALKRFHARPTANDSEQKILHTNIT</sequence>
<name>A0A371DBL5_9APHY</name>
<keyword evidence="2" id="KW-1185">Reference proteome</keyword>
<protein>
    <submittedName>
        <fullName evidence="1">Uncharacterized protein</fullName>
    </submittedName>
</protein>
<proteinExistence type="predicted"/>
<evidence type="ECO:0000313" key="1">
    <source>
        <dbReference type="EMBL" id="RDX49935.1"/>
    </source>
</evidence>